<proteinExistence type="predicted"/>
<gene>
    <name evidence="1" type="ORF">BU25DRAFT_408741</name>
</gene>
<reference evidence="1" key="1">
    <citation type="journal article" date="2020" name="Stud. Mycol.">
        <title>101 Dothideomycetes genomes: a test case for predicting lifestyles and emergence of pathogens.</title>
        <authorList>
            <person name="Haridas S."/>
            <person name="Albert R."/>
            <person name="Binder M."/>
            <person name="Bloem J."/>
            <person name="Labutti K."/>
            <person name="Salamov A."/>
            <person name="Andreopoulos B."/>
            <person name="Baker S."/>
            <person name="Barry K."/>
            <person name="Bills G."/>
            <person name="Bluhm B."/>
            <person name="Cannon C."/>
            <person name="Castanera R."/>
            <person name="Culley D."/>
            <person name="Daum C."/>
            <person name="Ezra D."/>
            <person name="Gonzalez J."/>
            <person name="Henrissat B."/>
            <person name="Kuo A."/>
            <person name="Liang C."/>
            <person name="Lipzen A."/>
            <person name="Lutzoni F."/>
            <person name="Magnuson J."/>
            <person name="Mondo S."/>
            <person name="Nolan M."/>
            <person name="Ohm R."/>
            <person name="Pangilinan J."/>
            <person name="Park H.-J."/>
            <person name="Ramirez L."/>
            <person name="Alfaro M."/>
            <person name="Sun H."/>
            <person name="Tritt A."/>
            <person name="Yoshinaga Y."/>
            <person name="Zwiers L.-H."/>
            <person name="Turgeon B."/>
            <person name="Goodwin S."/>
            <person name="Spatafora J."/>
            <person name="Crous P."/>
            <person name="Grigoriev I."/>
        </authorList>
    </citation>
    <scope>NUCLEOTIDE SEQUENCE</scope>
    <source>
        <strain evidence="1">CBS 525.71</strain>
    </source>
</reference>
<protein>
    <submittedName>
        <fullName evidence="1">Uncharacterized protein</fullName>
    </submittedName>
</protein>
<evidence type="ECO:0000313" key="2">
    <source>
        <dbReference type="Proteomes" id="UP000799754"/>
    </source>
</evidence>
<evidence type="ECO:0000313" key="1">
    <source>
        <dbReference type="EMBL" id="KAF2630153.1"/>
    </source>
</evidence>
<dbReference type="Proteomes" id="UP000799754">
    <property type="component" value="Unassembled WGS sequence"/>
</dbReference>
<name>A0ACB6S7X9_9PLEO</name>
<accession>A0ACB6S7X9</accession>
<keyword evidence="2" id="KW-1185">Reference proteome</keyword>
<sequence length="86" mass="9912">MHLFHRRPAVSLTFLAETATSRDVERWDCESTNSVSSHSCYAQGRKERRKTHGQRACVMPGRLPHTTSAANPKLMDIKIRTRVYDR</sequence>
<dbReference type="EMBL" id="MU006708">
    <property type="protein sequence ID" value="KAF2630153.1"/>
    <property type="molecule type" value="Genomic_DNA"/>
</dbReference>
<organism evidence="1 2">
    <name type="scientific">Macroventuria anomochaeta</name>
    <dbReference type="NCBI Taxonomy" id="301207"/>
    <lineage>
        <taxon>Eukaryota</taxon>
        <taxon>Fungi</taxon>
        <taxon>Dikarya</taxon>
        <taxon>Ascomycota</taxon>
        <taxon>Pezizomycotina</taxon>
        <taxon>Dothideomycetes</taxon>
        <taxon>Pleosporomycetidae</taxon>
        <taxon>Pleosporales</taxon>
        <taxon>Pleosporineae</taxon>
        <taxon>Didymellaceae</taxon>
        <taxon>Macroventuria</taxon>
    </lineage>
</organism>
<comment type="caution">
    <text evidence="1">The sequence shown here is derived from an EMBL/GenBank/DDBJ whole genome shotgun (WGS) entry which is preliminary data.</text>
</comment>